<dbReference type="Proteomes" id="UP000593576">
    <property type="component" value="Unassembled WGS sequence"/>
</dbReference>
<dbReference type="AlphaFoldDB" id="A0A7J9LUR6"/>
<proteinExistence type="predicted"/>
<sequence>MTGSNNLFVLCQHLWIQGYKKGDPFCRLNRCGMLFEQW</sequence>
<evidence type="ECO:0000313" key="2">
    <source>
        <dbReference type="Proteomes" id="UP000593576"/>
    </source>
</evidence>
<dbReference type="EMBL" id="JABFAF010000008">
    <property type="protein sequence ID" value="MBA0862545.1"/>
    <property type="molecule type" value="Genomic_DNA"/>
</dbReference>
<comment type="caution">
    <text evidence="1">The sequence shown here is derived from an EMBL/GenBank/DDBJ whole genome shotgun (WGS) entry which is preliminary data.</text>
</comment>
<evidence type="ECO:0000313" key="1">
    <source>
        <dbReference type="EMBL" id="MBA0862545.1"/>
    </source>
</evidence>
<organism evidence="1 2">
    <name type="scientific">Gossypium schwendimanii</name>
    <name type="common">Cotton</name>
    <dbReference type="NCBI Taxonomy" id="34291"/>
    <lineage>
        <taxon>Eukaryota</taxon>
        <taxon>Viridiplantae</taxon>
        <taxon>Streptophyta</taxon>
        <taxon>Embryophyta</taxon>
        <taxon>Tracheophyta</taxon>
        <taxon>Spermatophyta</taxon>
        <taxon>Magnoliopsida</taxon>
        <taxon>eudicotyledons</taxon>
        <taxon>Gunneridae</taxon>
        <taxon>Pentapetalae</taxon>
        <taxon>rosids</taxon>
        <taxon>malvids</taxon>
        <taxon>Malvales</taxon>
        <taxon>Malvaceae</taxon>
        <taxon>Malvoideae</taxon>
        <taxon>Gossypium</taxon>
    </lineage>
</organism>
<name>A0A7J9LUR6_GOSSC</name>
<protein>
    <submittedName>
        <fullName evidence="1">Uncharacterized protein</fullName>
    </submittedName>
</protein>
<gene>
    <name evidence="1" type="ORF">Goshw_009962</name>
</gene>
<accession>A0A7J9LUR6</accession>
<keyword evidence="2" id="KW-1185">Reference proteome</keyword>
<reference evidence="1 2" key="1">
    <citation type="journal article" date="2019" name="Genome Biol. Evol.">
        <title>Insights into the evolution of the New World diploid cottons (Gossypium, subgenus Houzingenia) based on genome sequencing.</title>
        <authorList>
            <person name="Grover C.E."/>
            <person name="Arick M.A. 2nd"/>
            <person name="Thrash A."/>
            <person name="Conover J.L."/>
            <person name="Sanders W.S."/>
            <person name="Peterson D.G."/>
            <person name="Frelichowski J.E."/>
            <person name="Scheffler J.A."/>
            <person name="Scheffler B.E."/>
            <person name="Wendel J.F."/>
        </authorList>
    </citation>
    <scope>NUCLEOTIDE SEQUENCE [LARGE SCALE GENOMIC DNA]</scope>
    <source>
        <strain evidence="1">1</strain>
        <tissue evidence="1">Leaf</tissue>
    </source>
</reference>